<evidence type="ECO:0000313" key="2">
    <source>
        <dbReference type="EMBL" id="KAK0744525.1"/>
    </source>
</evidence>
<keyword evidence="1" id="KW-0812">Transmembrane</keyword>
<keyword evidence="1" id="KW-0472">Membrane</keyword>
<dbReference type="EMBL" id="JAUKTV010000002">
    <property type="protein sequence ID" value="KAK0744525.1"/>
    <property type="molecule type" value="Genomic_DNA"/>
</dbReference>
<evidence type="ECO:0000313" key="3">
    <source>
        <dbReference type="Proteomes" id="UP001172159"/>
    </source>
</evidence>
<protein>
    <submittedName>
        <fullName evidence="2">Uncharacterized protein</fullName>
    </submittedName>
</protein>
<feature type="transmembrane region" description="Helical" evidence="1">
    <location>
        <begin position="216"/>
        <end position="240"/>
    </location>
</feature>
<dbReference type="PANTHER" id="PTHR35043">
    <property type="entry name" value="TRANSCRIPTION FACTOR DOMAIN-CONTAINING PROTEIN"/>
    <property type="match status" value="1"/>
</dbReference>
<keyword evidence="1" id="KW-1133">Transmembrane helix</keyword>
<comment type="caution">
    <text evidence="2">The sequence shown here is derived from an EMBL/GenBank/DDBJ whole genome shotgun (WGS) entry which is preliminary data.</text>
</comment>
<name>A0AA40K3I5_9PEZI</name>
<feature type="transmembrane region" description="Helical" evidence="1">
    <location>
        <begin position="184"/>
        <end position="204"/>
    </location>
</feature>
<feature type="transmembrane region" description="Helical" evidence="1">
    <location>
        <begin position="285"/>
        <end position="308"/>
    </location>
</feature>
<accession>A0AA40K3I5</accession>
<dbReference type="PANTHER" id="PTHR35043:SF8">
    <property type="entry name" value="DUF4220 DOMAIN-CONTAINING PROTEIN"/>
    <property type="match status" value="1"/>
</dbReference>
<dbReference type="Proteomes" id="UP001172159">
    <property type="component" value="Unassembled WGS sequence"/>
</dbReference>
<sequence>MRMAFFADMGSFVLETPHSVPFPLNAKQLHWLVVNHHIPYPETDVDEIWDKSKQDRFARLITSFQVGYTILHAVGRAGQRLAITTLELNTLGIVVCSLMTAYARLHKPADVRTPIKLTTTTTIGDITGDRPWRTTPLDFIDENGPGWALNVQPFMKMPVIPPERPIQRIPNDRFPMNPYGAQEYFLCFATLLFTAVHVAGWNFSFPTTTDKVLWRASSLILFGVTAAFWVLQTAVSWIRLGRWKWIYLWMTDRSSLPDFEQARAEELRPKETREPAATLPLAWEFWTIALVALLYGVARIYLIVAAFLELRDIDATAYTNVRWSMYIPHV</sequence>
<proteinExistence type="predicted"/>
<organism evidence="2 3">
    <name type="scientific">Apiosordaria backusii</name>
    <dbReference type="NCBI Taxonomy" id="314023"/>
    <lineage>
        <taxon>Eukaryota</taxon>
        <taxon>Fungi</taxon>
        <taxon>Dikarya</taxon>
        <taxon>Ascomycota</taxon>
        <taxon>Pezizomycotina</taxon>
        <taxon>Sordariomycetes</taxon>
        <taxon>Sordariomycetidae</taxon>
        <taxon>Sordariales</taxon>
        <taxon>Lasiosphaeriaceae</taxon>
        <taxon>Apiosordaria</taxon>
    </lineage>
</organism>
<gene>
    <name evidence="2" type="ORF">B0T21DRAFT_429102</name>
</gene>
<dbReference type="AlphaFoldDB" id="A0AA40K3I5"/>
<evidence type="ECO:0000256" key="1">
    <source>
        <dbReference type="SAM" id="Phobius"/>
    </source>
</evidence>
<reference evidence="2" key="1">
    <citation type="submission" date="2023-06" db="EMBL/GenBank/DDBJ databases">
        <title>Genome-scale phylogeny and comparative genomics of the fungal order Sordariales.</title>
        <authorList>
            <consortium name="Lawrence Berkeley National Laboratory"/>
            <person name="Hensen N."/>
            <person name="Bonometti L."/>
            <person name="Westerberg I."/>
            <person name="Brannstrom I.O."/>
            <person name="Guillou S."/>
            <person name="Cros-Aarteil S."/>
            <person name="Calhoun S."/>
            <person name="Haridas S."/>
            <person name="Kuo A."/>
            <person name="Mondo S."/>
            <person name="Pangilinan J."/>
            <person name="Riley R."/>
            <person name="Labutti K."/>
            <person name="Andreopoulos B."/>
            <person name="Lipzen A."/>
            <person name="Chen C."/>
            <person name="Yanf M."/>
            <person name="Daum C."/>
            <person name="Ng V."/>
            <person name="Clum A."/>
            <person name="Steindorff A."/>
            <person name="Ohm R."/>
            <person name="Martin F."/>
            <person name="Silar P."/>
            <person name="Natvig D."/>
            <person name="Lalanne C."/>
            <person name="Gautier V."/>
            <person name="Ament-Velasquez S.L."/>
            <person name="Kruys A."/>
            <person name="Hutchinson M.I."/>
            <person name="Powell A.J."/>
            <person name="Barry K."/>
            <person name="Miller A.N."/>
            <person name="Grigoriev I.V."/>
            <person name="Debuchy R."/>
            <person name="Gladieux P."/>
            <person name="Thoren M.H."/>
            <person name="Johannesson H."/>
        </authorList>
    </citation>
    <scope>NUCLEOTIDE SEQUENCE</scope>
    <source>
        <strain evidence="2">CBS 540.89</strain>
    </source>
</reference>
<keyword evidence="3" id="KW-1185">Reference proteome</keyword>